<dbReference type="Gene3D" id="3.80.10.10">
    <property type="entry name" value="Ribonuclease Inhibitor"/>
    <property type="match status" value="1"/>
</dbReference>
<organism evidence="5 6">
    <name type="scientific">Lepidopterella palustris CBS 459.81</name>
    <dbReference type="NCBI Taxonomy" id="1314670"/>
    <lineage>
        <taxon>Eukaryota</taxon>
        <taxon>Fungi</taxon>
        <taxon>Dikarya</taxon>
        <taxon>Ascomycota</taxon>
        <taxon>Pezizomycotina</taxon>
        <taxon>Dothideomycetes</taxon>
        <taxon>Pleosporomycetidae</taxon>
        <taxon>Mytilinidiales</taxon>
        <taxon>Argynnaceae</taxon>
        <taxon>Lepidopterella</taxon>
    </lineage>
</organism>
<dbReference type="AlphaFoldDB" id="A0A8E2J8P6"/>
<dbReference type="GO" id="GO:0005737">
    <property type="term" value="C:cytoplasm"/>
    <property type="evidence" value="ECO:0007669"/>
    <property type="project" value="TreeGrafter"/>
</dbReference>
<keyword evidence="6" id="KW-1185">Reference proteome</keyword>
<feature type="region of interest" description="Disordered" evidence="3">
    <location>
        <begin position="788"/>
        <end position="816"/>
    </location>
</feature>
<dbReference type="InterPro" id="IPR003591">
    <property type="entry name" value="Leu-rich_rpt_typical-subtyp"/>
</dbReference>
<accession>A0A8E2J8P6</accession>
<evidence type="ECO:0000313" key="5">
    <source>
        <dbReference type="EMBL" id="OCK72934.1"/>
    </source>
</evidence>
<dbReference type="OrthoDB" id="1394818at2759"/>
<evidence type="ECO:0000256" key="1">
    <source>
        <dbReference type="ARBA" id="ARBA00022614"/>
    </source>
</evidence>
<dbReference type="SMART" id="SM00369">
    <property type="entry name" value="LRR_TYP"/>
    <property type="match status" value="4"/>
</dbReference>
<proteinExistence type="predicted"/>
<feature type="compositionally biased region" description="Polar residues" evidence="3">
    <location>
        <begin position="302"/>
        <end position="319"/>
    </location>
</feature>
<dbReference type="PANTHER" id="PTHR48051">
    <property type="match status" value="1"/>
</dbReference>
<evidence type="ECO:0000256" key="3">
    <source>
        <dbReference type="SAM" id="MobiDB-lite"/>
    </source>
</evidence>
<dbReference type="InterPro" id="IPR001611">
    <property type="entry name" value="Leu-rich_rpt"/>
</dbReference>
<feature type="region of interest" description="Disordered" evidence="3">
    <location>
        <begin position="302"/>
        <end position="322"/>
    </location>
</feature>
<evidence type="ECO:0000256" key="2">
    <source>
        <dbReference type="ARBA" id="ARBA00022737"/>
    </source>
</evidence>
<feature type="compositionally biased region" description="Polar residues" evidence="3">
    <location>
        <begin position="590"/>
        <end position="600"/>
    </location>
</feature>
<dbReference type="Pfam" id="PF23598">
    <property type="entry name" value="LRR_14"/>
    <property type="match status" value="1"/>
</dbReference>
<dbReference type="InterPro" id="IPR055414">
    <property type="entry name" value="LRR_R13L4/SHOC2-like"/>
</dbReference>
<dbReference type="PANTHER" id="PTHR48051:SF54">
    <property type="entry name" value="LEUCINE-RICH REPEAT-CONTAINING PROTEIN"/>
    <property type="match status" value="1"/>
</dbReference>
<dbReference type="InterPro" id="IPR019487">
    <property type="entry name" value="RAM_signalling_pathway_SOG2"/>
</dbReference>
<dbReference type="InterPro" id="IPR050216">
    <property type="entry name" value="LRR_domain-containing"/>
</dbReference>
<feature type="compositionally biased region" description="Basic and acidic residues" evidence="3">
    <location>
        <begin position="215"/>
        <end position="224"/>
    </location>
</feature>
<sequence>MSNDPPKPMSDEDVVSLAKEAIEVSREDLKRRSIVDTPGIGKDLQQQPGITIDLGHKNIVHLPEEVIDVIRVEIERLALSHNNLTTLPTRLPECHRLRYLNVRYNSMREIPAPILQMTSLEILDVSKNKIREIPDAIANLTSLKVLAIQKNKIEKLPLCLGDIGSLQVLKLDGNPISFPPPEICTIKNNTPSPSNENEKDAVIATQVKKYMRQMSNREKLRAESEGDESESNVETPRPSKRNVSGRFPVKPSISNLDGFSDIKVESPGIPPPIPTRSHYRVQSQQNNTMVRRPVISPLVISNGNERNRSQSEGASSATRSAKRMGIYTSKTSDLGAVDELRRSSHFRGFSQGYVLSGNALNNGPSGPASAVSYGEAGTQRMLRDRPLSDVREHKRRSRAPDVVVEAAKSFLYAMTQLHGTILGLMRSIQADKPKELQRKKDDFPKRFTITYLEIKNLSQLLRKFDTLAEEDEEEAHKLSDSIHQSCLKSLSHFMFINLAVAQNAREISRDGDPRSIRSFLLLHQGSLIELRNACSVLGADFKDTTTPIRKSQNAARSVSAIRVPRPLAVKRFQITPPQRTGPTYHMPPTVSLNSNDSSRTNTLTSISAATPRSGESFVTLASSIMPRTNTIQATFDDPDEDAQFERIYIKLKRACDQSMDILPRILGYFRRTYEMEKRELDSEDPKMKVLINLIEKSDFVNNMAFNLAKRLSQIKLKDPVARNQQDFWQQCTTYIKAWGDLATTSSGEARQMGLLNDEIKRLMKPLHKAIKEASLVINASSWSHLASANPSGGAMGPPSLPSLTSKTQAPKFLSNKPSMTGVGGPSFPGPINTTFTSAPPLYSAQSATSSSMGYVTPVPATPLSAALGAAAQATVPNTPNQISNQTMLGLGGSHSQNHTGPFAGNFFERAERLLQQTAQRRI</sequence>
<dbReference type="PROSITE" id="PS51450">
    <property type="entry name" value="LRR"/>
    <property type="match status" value="1"/>
</dbReference>
<dbReference type="Pfam" id="PF10428">
    <property type="entry name" value="SOG2"/>
    <property type="match status" value="1"/>
</dbReference>
<keyword evidence="1" id="KW-0433">Leucine-rich repeat</keyword>
<dbReference type="EMBL" id="KV746149">
    <property type="protein sequence ID" value="OCK72934.1"/>
    <property type="molecule type" value="Genomic_DNA"/>
</dbReference>
<evidence type="ECO:0000313" key="6">
    <source>
        <dbReference type="Proteomes" id="UP000250266"/>
    </source>
</evidence>
<gene>
    <name evidence="5" type="ORF">K432DRAFT_411197</name>
</gene>
<feature type="domain" description="Disease resistance R13L4/SHOC-2-like LRR" evidence="4">
    <location>
        <begin position="92"/>
        <end position="171"/>
    </location>
</feature>
<name>A0A8E2J8P6_9PEZI</name>
<protein>
    <recommendedName>
        <fullName evidence="4">Disease resistance R13L4/SHOC-2-like LRR domain-containing protein</fullName>
    </recommendedName>
</protein>
<reference evidence="5 6" key="1">
    <citation type="journal article" date="2016" name="Nat. Commun.">
        <title>Ectomycorrhizal ecology is imprinted in the genome of the dominant symbiotic fungus Cenococcum geophilum.</title>
        <authorList>
            <consortium name="DOE Joint Genome Institute"/>
            <person name="Peter M."/>
            <person name="Kohler A."/>
            <person name="Ohm R.A."/>
            <person name="Kuo A."/>
            <person name="Krutzmann J."/>
            <person name="Morin E."/>
            <person name="Arend M."/>
            <person name="Barry K.W."/>
            <person name="Binder M."/>
            <person name="Choi C."/>
            <person name="Clum A."/>
            <person name="Copeland A."/>
            <person name="Grisel N."/>
            <person name="Haridas S."/>
            <person name="Kipfer T."/>
            <person name="LaButti K."/>
            <person name="Lindquist E."/>
            <person name="Lipzen A."/>
            <person name="Maire R."/>
            <person name="Meier B."/>
            <person name="Mihaltcheva S."/>
            <person name="Molinier V."/>
            <person name="Murat C."/>
            <person name="Poggeler S."/>
            <person name="Quandt C.A."/>
            <person name="Sperisen C."/>
            <person name="Tritt A."/>
            <person name="Tisserant E."/>
            <person name="Crous P.W."/>
            <person name="Henrissat B."/>
            <person name="Nehls U."/>
            <person name="Egli S."/>
            <person name="Spatafora J.W."/>
            <person name="Grigoriev I.V."/>
            <person name="Martin F.M."/>
        </authorList>
    </citation>
    <scope>NUCLEOTIDE SEQUENCE [LARGE SCALE GENOMIC DNA]</scope>
    <source>
        <strain evidence="5 6">CBS 459.81</strain>
    </source>
</reference>
<evidence type="ECO:0000259" key="4">
    <source>
        <dbReference type="Pfam" id="PF23598"/>
    </source>
</evidence>
<dbReference type="Proteomes" id="UP000250266">
    <property type="component" value="Unassembled WGS sequence"/>
</dbReference>
<feature type="region of interest" description="Disordered" evidence="3">
    <location>
        <begin position="576"/>
        <end position="600"/>
    </location>
</feature>
<dbReference type="SUPFAM" id="SSF52075">
    <property type="entry name" value="Outer arm dynein light chain 1"/>
    <property type="match status" value="1"/>
</dbReference>
<keyword evidence="2" id="KW-0677">Repeat</keyword>
<dbReference type="InterPro" id="IPR032675">
    <property type="entry name" value="LRR_dom_sf"/>
</dbReference>
<feature type="region of interest" description="Disordered" evidence="3">
    <location>
        <begin position="215"/>
        <end position="249"/>
    </location>
</feature>